<evidence type="ECO:0000313" key="4">
    <source>
        <dbReference type="Proteomes" id="UP001138672"/>
    </source>
</evidence>
<dbReference type="AlphaFoldDB" id="A0A9X0YKA7"/>
<dbReference type="PANTHER" id="PTHR41282">
    <property type="entry name" value="CONSERVED TRANSMEMBRANE PROTEIN-RELATED"/>
    <property type="match status" value="1"/>
</dbReference>
<dbReference type="EMBL" id="JAGGJQ010000007">
    <property type="protein sequence ID" value="MBP1840660.1"/>
    <property type="molecule type" value="Genomic_DNA"/>
</dbReference>
<dbReference type="Proteomes" id="UP001138672">
    <property type="component" value="Unassembled WGS sequence"/>
</dbReference>
<evidence type="ECO:0000313" key="2">
    <source>
        <dbReference type="EMBL" id="MBP1840660.1"/>
    </source>
</evidence>
<dbReference type="Pfam" id="PF12811">
    <property type="entry name" value="BaxI_1"/>
    <property type="match status" value="1"/>
</dbReference>
<dbReference type="OrthoDB" id="116480at2"/>
<dbReference type="EMBL" id="JAUSUU010000007">
    <property type="protein sequence ID" value="MDQ0335927.1"/>
    <property type="molecule type" value="Genomic_DNA"/>
</dbReference>
<sequence length="253" mass="27847">MSLFKSKNPALKSEVFSTAKTQPLGQITEVMTINGTVNKIAFLGFIVLATAYYTWNLFQENQDITRIQPYLLGASLTAFGVAVLIIYKKTTAPYLAPIYCGLQGLAIGGLSALMESRFPGIVIQAIILTFGILFSLLIIYRLGIIKATENFKLIVASATAGIALCYIVSLVGSFIGFNLPFIHDNSISGIIFSLFVVIIAALNLVVDFDFIEKGAEMKAPKYMEWYAAFGLMVTIIWLYLEILRLLAKSKSRK</sequence>
<dbReference type="RefSeq" id="WP_057780138.1">
    <property type="nucleotide sequence ID" value="NZ_JAGGJQ010000007.1"/>
</dbReference>
<dbReference type="InterPro" id="IPR010539">
    <property type="entry name" value="BaxI_1-like"/>
</dbReference>
<proteinExistence type="predicted"/>
<organism evidence="2 4">
    <name type="scientific">Formosa algae</name>
    <dbReference type="NCBI Taxonomy" id="225843"/>
    <lineage>
        <taxon>Bacteria</taxon>
        <taxon>Pseudomonadati</taxon>
        <taxon>Bacteroidota</taxon>
        <taxon>Flavobacteriia</taxon>
        <taxon>Flavobacteriales</taxon>
        <taxon>Flavobacteriaceae</taxon>
        <taxon>Formosa</taxon>
    </lineage>
</organism>
<feature type="transmembrane region" description="Helical" evidence="1">
    <location>
        <begin position="187"/>
        <end position="206"/>
    </location>
</feature>
<comment type="caution">
    <text evidence="2">The sequence shown here is derived from an EMBL/GenBank/DDBJ whole genome shotgun (WGS) entry which is preliminary data.</text>
</comment>
<dbReference type="Proteomes" id="UP001231587">
    <property type="component" value="Unassembled WGS sequence"/>
</dbReference>
<keyword evidence="1" id="KW-0812">Transmembrane</keyword>
<keyword evidence="1" id="KW-0472">Membrane</keyword>
<feature type="transmembrane region" description="Helical" evidence="1">
    <location>
        <begin position="226"/>
        <end position="247"/>
    </location>
</feature>
<feature type="transmembrane region" description="Helical" evidence="1">
    <location>
        <begin position="154"/>
        <end position="175"/>
    </location>
</feature>
<reference evidence="2" key="1">
    <citation type="submission" date="2021-03" db="EMBL/GenBank/DDBJ databases">
        <title>Genomic Encyclopedia of Type Strains, Phase IV (KMG-IV): sequencing the most valuable type-strain genomes for metagenomic binning, comparative biology and taxonomic classification.</title>
        <authorList>
            <person name="Goeker M."/>
        </authorList>
    </citation>
    <scope>NUCLEOTIDE SEQUENCE</scope>
    <source>
        <strain evidence="2">DSM 15523</strain>
        <strain evidence="3 5">DSM 16476</strain>
    </source>
</reference>
<keyword evidence="1" id="KW-1133">Transmembrane helix</keyword>
<keyword evidence="5" id="KW-1185">Reference proteome</keyword>
<gene>
    <name evidence="2" type="ORF">J2Z56_002590</name>
    <name evidence="3" type="ORF">J2Z57_002379</name>
</gene>
<name>A0A9X0YKA7_9FLAO</name>
<evidence type="ECO:0000313" key="3">
    <source>
        <dbReference type="EMBL" id="MDQ0335927.1"/>
    </source>
</evidence>
<feature type="transmembrane region" description="Helical" evidence="1">
    <location>
        <begin position="70"/>
        <end position="88"/>
    </location>
</feature>
<feature type="transmembrane region" description="Helical" evidence="1">
    <location>
        <begin position="40"/>
        <end position="58"/>
    </location>
</feature>
<dbReference type="PIRSF" id="PIRSF009160">
    <property type="entry name" value="UCP009160"/>
    <property type="match status" value="1"/>
</dbReference>
<protein>
    <submittedName>
        <fullName evidence="2">YccA/Bax inhibitor family protein</fullName>
    </submittedName>
</protein>
<feature type="transmembrane region" description="Helical" evidence="1">
    <location>
        <begin position="94"/>
        <end position="114"/>
    </location>
</feature>
<accession>A0A9X0YKA7</accession>
<evidence type="ECO:0000256" key="1">
    <source>
        <dbReference type="SAM" id="Phobius"/>
    </source>
</evidence>
<feature type="transmembrane region" description="Helical" evidence="1">
    <location>
        <begin position="121"/>
        <end position="142"/>
    </location>
</feature>
<dbReference type="PANTHER" id="PTHR41282:SF1">
    <property type="entry name" value="CONSERVED TRANSMEMBRANE PROTEIN-RELATED"/>
    <property type="match status" value="1"/>
</dbReference>
<evidence type="ECO:0000313" key="5">
    <source>
        <dbReference type="Proteomes" id="UP001231587"/>
    </source>
</evidence>